<dbReference type="EMBL" id="JARXVC010000018">
    <property type="protein sequence ID" value="MDH6284078.1"/>
    <property type="molecule type" value="Genomic_DNA"/>
</dbReference>
<keyword evidence="2" id="KW-1185">Reference proteome</keyword>
<keyword evidence="1" id="KW-0804">Transcription</keyword>
<gene>
    <name evidence="1" type="ORF">M2280_005330</name>
</gene>
<dbReference type="GO" id="GO:0000428">
    <property type="term" value="C:DNA-directed RNA polymerase complex"/>
    <property type="evidence" value="ECO:0007669"/>
    <property type="project" value="UniProtKB-KW"/>
</dbReference>
<organism evidence="1 2">
    <name type="scientific">Prescottella agglutinans</name>
    <dbReference type="NCBI Taxonomy" id="1644129"/>
    <lineage>
        <taxon>Bacteria</taxon>
        <taxon>Bacillati</taxon>
        <taxon>Actinomycetota</taxon>
        <taxon>Actinomycetes</taxon>
        <taxon>Mycobacteriales</taxon>
        <taxon>Nocardiaceae</taxon>
        <taxon>Prescottella</taxon>
    </lineage>
</organism>
<proteinExistence type="predicted"/>
<name>A0ABT6MIC6_9NOCA</name>
<protein>
    <submittedName>
        <fullName evidence="1">DNA-directed RNA polymerase subunit RPC12/RpoP</fullName>
    </submittedName>
</protein>
<evidence type="ECO:0000313" key="2">
    <source>
        <dbReference type="Proteomes" id="UP001160334"/>
    </source>
</evidence>
<dbReference type="RefSeq" id="WP_280763325.1">
    <property type="nucleotide sequence ID" value="NZ_JARXVC010000018.1"/>
</dbReference>
<dbReference type="Proteomes" id="UP001160334">
    <property type="component" value="Unassembled WGS sequence"/>
</dbReference>
<reference evidence="1 2" key="1">
    <citation type="submission" date="2023-04" db="EMBL/GenBank/DDBJ databases">
        <title>Forest soil microbial communities from Buena Vista Peninsula, Colon Province, Panama.</title>
        <authorList>
            <person name="Bouskill N."/>
        </authorList>
    </citation>
    <scope>NUCLEOTIDE SEQUENCE [LARGE SCALE GENOMIC DNA]</scope>
    <source>
        <strain evidence="1 2">CFH S0262</strain>
    </source>
</reference>
<sequence>MCTYAFVHYKRHYACVSCRISFKRHPKEGGHRCPNCNGPLLYAGHDFAAPRRSDRKAWSVVAVVLGAGLRYEGFQPCGCGRDPKFRPRTRAQVRARRILAARTGTPLAELLGQADPLIPAGSPVRSVQPTGGRAR</sequence>
<keyword evidence="1" id="KW-0240">DNA-directed RNA polymerase</keyword>
<comment type="caution">
    <text evidence="1">The sequence shown here is derived from an EMBL/GenBank/DDBJ whole genome shotgun (WGS) entry which is preliminary data.</text>
</comment>
<evidence type="ECO:0000313" key="1">
    <source>
        <dbReference type="EMBL" id="MDH6284078.1"/>
    </source>
</evidence>
<accession>A0ABT6MIC6</accession>